<comment type="similarity">
    <text evidence="2 11 12">Belongs to the chorismate synthase family.</text>
</comment>
<evidence type="ECO:0000256" key="2">
    <source>
        <dbReference type="ARBA" id="ARBA00008014"/>
    </source>
</evidence>
<dbReference type="Pfam" id="PF01264">
    <property type="entry name" value="Chorismate_synt"/>
    <property type="match status" value="1"/>
</dbReference>
<feature type="binding site" evidence="11">
    <location>
        <begin position="125"/>
        <end position="127"/>
    </location>
    <ligand>
        <name>FMN</name>
        <dbReference type="ChEBI" id="CHEBI:58210"/>
    </ligand>
</feature>
<comment type="subunit">
    <text evidence="11">Homotetramer.</text>
</comment>
<sequence length="391" mass="41411">MAGNTYGTLFRVTTFGESHGAALGAVIDGCPAGVLLSEELLQCYLDRRRPGRSRFVTARQEADRCRILSGVFEGRTTGTPIAVLVQNTDQHSGDYSTVRDCYRPGHADFCYDQKYGFRDYRGGGRSSGRETLGRVIGGAVAAAVLKSFGVETQAWTERIGPVRVTPGQRTLSACSLNSLWMPDTAAAERAEKYLEELMGRGDSAGGEIACSIRGVPAGLGEPVFDKLDAELAKAVMSIGAVKGIQFGSGFAAAALSGSENNDSFCAAGREKSGGTVADEDCKGAELRGAGTQSGVAKRSNHAGGVLGGISDGSEIFFTAAVKPTPSIAKRQRTVTRAGEETEIEIRGRHDPVIVPRAVVVVECMANMVLLDMLMRNALSRLDSLKRVYGVE</sequence>
<feature type="binding site" evidence="11">
    <location>
        <position position="307"/>
    </location>
    <ligand>
        <name>FMN</name>
        <dbReference type="ChEBI" id="CHEBI:58210"/>
    </ligand>
</feature>
<dbReference type="SUPFAM" id="SSF103263">
    <property type="entry name" value="Chorismate synthase, AroC"/>
    <property type="match status" value="1"/>
</dbReference>
<evidence type="ECO:0000313" key="14">
    <source>
        <dbReference type="Proteomes" id="UP001241537"/>
    </source>
</evidence>
<dbReference type="GO" id="GO:0004107">
    <property type="term" value="F:chorismate synthase activity"/>
    <property type="evidence" value="ECO:0007669"/>
    <property type="project" value="UniProtKB-UniRule"/>
</dbReference>
<dbReference type="PROSITE" id="PS00789">
    <property type="entry name" value="CHORISMATE_SYNTHASE_3"/>
    <property type="match status" value="1"/>
</dbReference>
<evidence type="ECO:0000256" key="1">
    <source>
        <dbReference type="ARBA" id="ARBA00005044"/>
    </source>
</evidence>
<feature type="binding site" evidence="11">
    <location>
        <position position="348"/>
    </location>
    <ligand>
        <name>FMN</name>
        <dbReference type="ChEBI" id="CHEBI:58210"/>
    </ligand>
</feature>
<evidence type="ECO:0000256" key="3">
    <source>
        <dbReference type="ARBA" id="ARBA00013036"/>
    </source>
</evidence>
<dbReference type="PROSITE" id="PS00788">
    <property type="entry name" value="CHORISMATE_SYNTHASE_2"/>
    <property type="match status" value="1"/>
</dbReference>
<evidence type="ECO:0000313" key="13">
    <source>
        <dbReference type="EMBL" id="MDQ0153266.1"/>
    </source>
</evidence>
<comment type="pathway">
    <text evidence="1 11 12">Metabolic intermediate biosynthesis; chorismate biosynthesis; chorismate from D-erythrose 4-phosphate and phosphoenolpyruvate: step 7/7.</text>
</comment>
<comment type="caution">
    <text evidence="13">The sequence shown here is derived from an EMBL/GenBank/DDBJ whole genome shotgun (WGS) entry which is preliminary data.</text>
</comment>
<evidence type="ECO:0000256" key="8">
    <source>
        <dbReference type="ARBA" id="ARBA00022857"/>
    </source>
</evidence>
<evidence type="ECO:0000256" key="9">
    <source>
        <dbReference type="ARBA" id="ARBA00023141"/>
    </source>
</evidence>
<evidence type="ECO:0000256" key="5">
    <source>
        <dbReference type="ARBA" id="ARBA00022630"/>
    </source>
</evidence>
<comment type="catalytic activity">
    <reaction evidence="11 12">
        <text>5-O-(1-carboxyvinyl)-3-phosphoshikimate = chorismate + phosphate</text>
        <dbReference type="Rhea" id="RHEA:21020"/>
        <dbReference type="ChEBI" id="CHEBI:29748"/>
        <dbReference type="ChEBI" id="CHEBI:43474"/>
        <dbReference type="ChEBI" id="CHEBI:57701"/>
        <dbReference type="EC" id="4.2.3.5"/>
    </reaction>
</comment>
<dbReference type="GO" id="GO:0005829">
    <property type="term" value="C:cytosol"/>
    <property type="evidence" value="ECO:0007669"/>
    <property type="project" value="TreeGrafter"/>
</dbReference>
<dbReference type="InterPro" id="IPR020541">
    <property type="entry name" value="Chorismate_synthase_CS"/>
</dbReference>
<reference evidence="13" key="1">
    <citation type="submission" date="2023-07" db="EMBL/GenBank/DDBJ databases">
        <title>Genomic Encyclopedia of Type Strains, Phase IV (KMG-IV): sequencing the most valuable type-strain genomes for metagenomic binning, comparative biology and taxonomic classification.</title>
        <authorList>
            <person name="Goeker M."/>
        </authorList>
    </citation>
    <scope>NUCLEOTIDE SEQUENCE</scope>
    <source>
        <strain evidence="13">DSM 19659</strain>
    </source>
</reference>
<keyword evidence="8 11" id="KW-0521">NADP</keyword>
<feature type="binding site" evidence="11">
    <location>
        <begin position="322"/>
        <end position="326"/>
    </location>
    <ligand>
        <name>FMN</name>
        <dbReference type="ChEBI" id="CHEBI:58210"/>
    </ligand>
</feature>
<dbReference type="PANTHER" id="PTHR21085:SF0">
    <property type="entry name" value="CHORISMATE SYNTHASE"/>
    <property type="match status" value="1"/>
</dbReference>
<keyword evidence="14" id="KW-1185">Reference proteome</keyword>
<evidence type="ECO:0000256" key="7">
    <source>
        <dbReference type="ARBA" id="ARBA00022827"/>
    </source>
</evidence>
<protein>
    <recommendedName>
        <fullName evidence="3 11">Chorismate synthase</fullName>
        <shortName evidence="11">CS</shortName>
        <ecNumber evidence="3 11">4.2.3.5</ecNumber>
    </recommendedName>
    <alternativeName>
        <fullName evidence="11">5-enolpyruvylshikimate-3-phosphate phospholyase</fullName>
    </alternativeName>
</protein>
<evidence type="ECO:0000256" key="4">
    <source>
        <dbReference type="ARBA" id="ARBA00022605"/>
    </source>
</evidence>
<name>A0AAE4AMM2_9FIRM</name>
<dbReference type="NCBIfam" id="TIGR00033">
    <property type="entry name" value="aroC"/>
    <property type="match status" value="1"/>
</dbReference>
<dbReference type="PIRSF" id="PIRSF001456">
    <property type="entry name" value="Chorismate_synth"/>
    <property type="match status" value="1"/>
</dbReference>
<evidence type="ECO:0000256" key="10">
    <source>
        <dbReference type="ARBA" id="ARBA00023239"/>
    </source>
</evidence>
<dbReference type="InterPro" id="IPR000453">
    <property type="entry name" value="Chorismate_synth"/>
</dbReference>
<dbReference type="PANTHER" id="PTHR21085">
    <property type="entry name" value="CHORISMATE SYNTHASE"/>
    <property type="match status" value="1"/>
</dbReference>
<dbReference type="RefSeq" id="WP_106611479.1">
    <property type="nucleotide sequence ID" value="NZ_JAUSTO010000015.1"/>
</dbReference>
<keyword evidence="7 11" id="KW-0274">FAD</keyword>
<dbReference type="HAMAP" id="MF_00300">
    <property type="entry name" value="Chorismate_synth"/>
    <property type="match status" value="1"/>
</dbReference>
<evidence type="ECO:0000256" key="12">
    <source>
        <dbReference type="RuleBase" id="RU000605"/>
    </source>
</evidence>
<keyword evidence="6 11" id="KW-0288">FMN</keyword>
<dbReference type="GO" id="GO:0008652">
    <property type="term" value="P:amino acid biosynthetic process"/>
    <property type="evidence" value="ECO:0007669"/>
    <property type="project" value="UniProtKB-KW"/>
</dbReference>
<keyword evidence="4 11" id="KW-0028">Amino-acid biosynthesis</keyword>
<dbReference type="CDD" id="cd07304">
    <property type="entry name" value="Chorismate_synthase"/>
    <property type="match status" value="1"/>
</dbReference>
<keyword evidence="9 11" id="KW-0057">Aromatic amino acid biosynthesis</keyword>
<organism evidence="13 14">
    <name type="scientific">Moryella indoligenes</name>
    <dbReference type="NCBI Taxonomy" id="371674"/>
    <lineage>
        <taxon>Bacteria</taxon>
        <taxon>Bacillati</taxon>
        <taxon>Bacillota</taxon>
        <taxon>Clostridia</taxon>
        <taxon>Lachnospirales</taxon>
        <taxon>Lachnospiraceae</taxon>
        <taxon>Moryella</taxon>
    </lineage>
</organism>
<dbReference type="InterPro" id="IPR035904">
    <property type="entry name" value="Chorismate_synth_AroC_sf"/>
</dbReference>
<dbReference type="EMBL" id="JAUSTO010000015">
    <property type="protein sequence ID" value="MDQ0153266.1"/>
    <property type="molecule type" value="Genomic_DNA"/>
</dbReference>
<dbReference type="NCBIfam" id="NF003793">
    <property type="entry name" value="PRK05382.1"/>
    <property type="match status" value="1"/>
</dbReference>
<keyword evidence="10 11" id="KW-0456">Lyase</keyword>
<evidence type="ECO:0000256" key="11">
    <source>
        <dbReference type="HAMAP-Rule" id="MF_00300"/>
    </source>
</evidence>
<dbReference type="GO" id="GO:0009073">
    <property type="term" value="P:aromatic amino acid family biosynthetic process"/>
    <property type="evidence" value="ECO:0007669"/>
    <property type="project" value="UniProtKB-KW"/>
</dbReference>
<dbReference type="EC" id="4.2.3.5" evidence="3 11"/>
<dbReference type="GO" id="GO:0010181">
    <property type="term" value="F:FMN binding"/>
    <property type="evidence" value="ECO:0007669"/>
    <property type="project" value="TreeGrafter"/>
</dbReference>
<dbReference type="PROSITE" id="PS00787">
    <property type="entry name" value="CHORISMATE_SYNTHASE_1"/>
    <property type="match status" value="1"/>
</dbReference>
<comment type="function">
    <text evidence="11">Catalyzes the anti-1,4-elimination of the C-3 phosphate and the C-6 proR hydrogen from 5-enolpyruvylshikimate-3-phosphate (EPSP) to yield chorismate, which is the branch point compound that serves as the starting substrate for the three terminal pathways of aromatic amino acid biosynthesis. This reaction introduces a second double bond into the aromatic ring system.</text>
</comment>
<comment type="cofactor">
    <cofactor evidence="11 12">
        <name>FMNH2</name>
        <dbReference type="ChEBI" id="CHEBI:57618"/>
    </cofactor>
    <text evidence="11 12">Reduced FMN (FMNH(2)).</text>
</comment>
<feature type="binding site" evidence="11">
    <location>
        <position position="54"/>
    </location>
    <ligand>
        <name>NADP(+)</name>
        <dbReference type="ChEBI" id="CHEBI:58349"/>
    </ligand>
</feature>
<proteinExistence type="inferred from homology"/>
<dbReference type="Gene3D" id="3.60.150.10">
    <property type="entry name" value="Chorismate synthase AroC"/>
    <property type="match status" value="1"/>
</dbReference>
<dbReference type="GO" id="GO:0009423">
    <property type="term" value="P:chorismate biosynthetic process"/>
    <property type="evidence" value="ECO:0007669"/>
    <property type="project" value="UniProtKB-UniRule"/>
</dbReference>
<keyword evidence="5 11" id="KW-0285">Flavoprotein</keyword>
<dbReference type="Proteomes" id="UP001241537">
    <property type="component" value="Unassembled WGS sequence"/>
</dbReference>
<gene>
    <name evidence="11" type="primary">aroC</name>
    <name evidence="13" type="ORF">J2S20_001976</name>
</gene>
<accession>A0AAE4AMM2</accession>
<feature type="binding site" evidence="11">
    <location>
        <position position="48"/>
    </location>
    <ligand>
        <name>NADP(+)</name>
        <dbReference type="ChEBI" id="CHEBI:58349"/>
    </ligand>
</feature>
<comment type="caution">
    <text evidence="11">Lacks conserved residue(s) required for the propagation of feature annotation.</text>
</comment>
<evidence type="ECO:0000256" key="6">
    <source>
        <dbReference type="ARBA" id="ARBA00022643"/>
    </source>
</evidence>
<dbReference type="AlphaFoldDB" id="A0AAE4AMM2"/>